<dbReference type="Proteomes" id="UP000197050">
    <property type="component" value="Chromosome"/>
</dbReference>
<evidence type="ECO:0000256" key="1">
    <source>
        <dbReference type="SAM" id="MobiDB-lite"/>
    </source>
</evidence>
<dbReference type="Pfam" id="PF06252">
    <property type="entry name" value="GemA"/>
    <property type="match status" value="1"/>
</dbReference>
<sequence>MSQRAAIAKVKIAAKELRLDDETYRAMLTRITGRSSAAHCNEAQLGLVLDEMKAKGWKPRVVQGGRKGPHAKAQPAQSPMARKARAMWISLHQLGAVRDPRESALEAFGRRQLGVDKLVWADEGHAYRLIEALKAMADRAGWSQDLSRIPAAQHVAVLKARLQAALDARAAE</sequence>
<organism evidence="2 3">
    <name type="scientific">Brevundimonas vesicularis</name>
    <name type="common">Pseudomonas vesicularis</name>
    <dbReference type="NCBI Taxonomy" id="41276"/>
    <lineage>
        <taxon>Bacteria</taxon>
        <taxon>Pseudomonadati</taxon>
        <taxon>Pseudomonadota</taxon>
        <taxon>Alphaproteobacteria</taxon>
        <taxon>Caulobacterales</taxon>
        <taxon>Caulobacteraceae</taxon>
        <taxon>Brevundimonas</taxon>
    </lineage>
</organism>
<evidence type="ECO:0000313" key="3">
    <source>
        <dbReference type="Proteomes" id="UP000197050"/>
    </source>
</evidence>
<accession>A0A1Z3U7U0</accession>
<dbReference type="RefSeq" id="WP_088582559.1">
    <property type="nucleotide sequence ID" value="NZ_CP022048.2"/>
</dbReference>
<dbReference type="AlphaFoldDB" id="A0A1Z3U7U0"/>
<dbReference type="EMBL" id="CP022048">
    <property type="protein sequence ID" value="ASE39366.1"/>
    <property type="molecule type" value="Genomic_DNA"/>
</dbReference>
<feature type="region of interest" description="Disordered" evidence="1">
    <location>
        <begin position="60"/>
        <end position="79"/>
    </location>
</feature>
<dbReference type="InterPro" id="IPR009363">
    <property type="entry name" value="Phage_Mu_Gp16"/>
</dbReference>
<dbReference type="KEGG" id="bvc:CEP68_07535"/>
<protein>
    <submittedName>
        <fullName evidence="2">Regulatory protein GemA</fullName>
    </submittedName>
</protein>
<reference evidence="3" key="1">
    <citation type="submission" date="2017-06" db="EMBL/GenBank/DDBJ databases">
        <title>FDA dAtabase for Regulatory Grade micrObial Sequences (FDA-ARGOS): Supporting development and validation of Infectious Disease Dx tests.</title>
        <authorList>
            <person name="Minogue T."/>
            <person name="Wolcott M."/>
            <person name="Wasieloski L."/>
            <person name="Aguilar W."/>
            <person name="Moore D."/>
            <person name="Tallon L."/>
            <person name="Sadzewicz L."/>
            <person name="Sengamalay N."/>
            <person name="Ott S."/>
            <person name="Godinez A."/>
            <person name="Nagaraj S."/>
            <person name="Nadendla S."/>
            <person name="Geyer C."/>
            <person name="Sichtig H."/>
        </authorList>
    </citation>
    <scope>NUCLEOTIDE SEQUENCE [LARGE SCALE GENOMIC DNA]</scope>
    <source>
        <strain evidence="3">FDAARGOS_289</strain>
    </source>
</reference>
<name>A0A1Z3U7U0_BREVE</name>
<evidence type="ECO:0000313" key="2">
    <source>
        <dbReference type="EMBL" id="ASE39366.1"/>
    </source>
</evidence>
<dbReference type="GeneID" id="34013772"/>
<proteinExistence type="predicted"/>
<gene>
    <name evidence="2" type="ORF">CEP68_07535</name>
</gene>